<sequence>MEDYQAEALARLRRHAYANSAFYRRFHAGRFDAPLSELPVLTKAQLMERFDEVVTDRNIRLVDVEEHLSALRENELYRGKYYVCATAGTTGRRGVFLWDSSEWVDILTSYNRAYEWGGAVAGLTRRMRTAVVSSTNPTHQSARVGASIHSPWMPTLRIDSGDDVARTVARLDDWQPRILVAYASMVRLLAEGQLAGRLAIAPEFVFSASEVLTESTRELATAAWSHAPHDVYGATETASIAAECGHQAGMHLFEDMVITEVVDEDNRPMPPGVYGAKVLVTVLFSRTMPLIRYEMTDSVQLAVEHGCSCGRPYALLGGLQGRSQEALRFTTRSGAERVVQPVVLHHIMDRVDAAGWQIVQRPDRLEVLLAQPRNLDRAALTARLEDALMGQGVEAPELRIREVTSIPRTALGKAPLITKADT</sequence>
<evidence type="ECO:0008006" key="3">
    <source>
        <dbReference type="Google" id="ProtNLM"/>
    </source>
</evidence>
<gene>
    <name evidence="1" type="ORF">PGB27_12435</name>
</gene>
<keyword evidence="2" id="KW-1185">Reference proteome</keyword>
<evidence type="ECO:0000313" key="2">
    <source>
        <dbReference type="Proteomes" id="UP001300763"/>
    </source>
</evidence>
<dbReference type="RefSeq" id="WP_274200678.1">
    <property type="nucleotide sequence ID" value="NZ_JAQZAO010000005.1"/>
</dbReference>
<reference evidence="1 2" key="1">
    <citation type="submission" date="2023-02" db="EMBL/GenBank/DDBJ databases">
        <title>Genome sequencing required for Actinomycetospora new species description.</title>
        <authorList>
            <person name="Saimee Y."/>
            <person name="Duangmal K."/>
        </authorList>
    </citation>
    <scope>NUCLEOTIDE SEQUENCE [LARGE SCALE GENOMIC DNA]</scope>
    <source>
        <strain evidence="1 2">DW7H6</strain>
    </source>
</reference>
<dbReference type="InterPro" id="IPR053158">
    <property type="entry name" value="CapK_Type1_Caps_Biosynth"/>
</dbReference>
<name>A0ABT5STH2_9PSEU</name>
<accession>A0ABT5STH2</accession>
<comment type="caution">
    <text evidence="1">The sequence shown here is derived from an EMBL/GenBank/DDBJ whole genome shotgun (WGS) entry which is preliminary data.</text>
</comment>
<protein>
    <recommendedName>
        <fullName evidence="3">Phenylacetate-CoA ligase</fullName>
    </recommendedName>
</protein>
<dbReference type="Gene3D" id="3.40.50.12780">
    <property type="entry name" value="N-terminal domain of ligase-like"/>
    <property type="match status" value="1"/>
</dbReference>
<dbReference type="Proteomes" id="UP001300763">
    <property type="component" value="Unassembled WGS sequence"/>
</dbReference>
<dbReference type="EMBL" id="JAQZAO010000005">
    <property type="protein sequence ID" value="MDD7966148.1"/>
    <property type="molecule type" value="Genomic_DNA"/>
</dbReference>
<dbReference type="InterPro" id="IPR042099">
    <property type="entry name" value="ANL_N_sf"/>
</dbReference>
<dbReference type="SUPFAM" id="SSF56801">
    <property type="entry name" value="Acetyl-CoA synthetase-like"/>
    <property type="match status" value="1"/>
</dbReference>
<organism evidence="1 2">
    <name type="scientific">Actinomycetospora lemnae</name>
    <dbReference type="NCBI Taxonomy" id="3019891"/>
    <lineage>
        <taxon>Bacteria</taxon>
        <taxon>Bacillati</taxon>
        <taxon>Actinomycetota</taxon>
        <taxon>Actinomycetes</taxon>
        <taxon>Pseudonocardiales</taxon>
        <taxon>Pseudonocardiaceae</taxon>
        <taxon>Actinomycetospora</taxon>
    </lineage>
</organism>
<proteinExistence type="predicted"/>
<evidence type="ECO:0000313" key="1">
    <source>
        <dbReference type="EMBL" id="MDD7966148.1"/>
    </source>
</evidence>
<dbReference type="PANTHER" id="PTHR36932:SF1">
    <property type="entry name" value="CAPSULAR POLYSACCHARIDE BIOSYNTHESIS PROTEIN"/>
    <property type="match status" value="1"/>
</dbReference>
<dbReference type="PANTHER" id="PTHR36932">
    <property type="entry name" value="CAPSULAR POLYSACCHARIDE BIOSYNTHESIS PROTEIN"/>
    <property type="match status" value="1"/>
</dbReference>